<accession>A0A6P1DMV3</accession>
<organism evidence="10 11">
    <name type="scientific">Thiorhodococcus mannitoliphagus</name>
    <dbReference type="NCBI Taxonomy" id="329406"/>
    <lineage>
        <taxon>Bacteria</taxon>
        <taxon>Pseudomonadati</taxon>
        <taxon>Pseudomonadota</taxon>
        <taxon>Gammaproteobacteria</taxon>
        <taxon>Chromatiales</taxon>
        <taxon>Chromatiaceae</taxon>
        <taxon>Thiorhodococcus</taxon>
    </lineage>
</organism>
<reference evidence="10 11" key="2">
    <citation type="submission" date="2020-02" db="EMBL/GenBank/DDBJ databases">
        <title>Genome sequences of Thiorhodococcus mannitoliphagus and Thiorhodococcus minor, purple sulfur photosynthetic bacteria in the gammaproteobacterial family, Chromatiaceae.</title>
        <authorList>
            <person name="Aviles F.A."/>
            <person name="Meyer T.E."/>
            <person name="Kyndt J.A."/>
        </authorList>
    </citation>
    <scope>NUCLEOTIDE SEQUENCE [LARGE SCALE GENOMIC DNA]</scope>
    <source>
        <strain evidence="10 11">DSM 18266</strain>
    </source>
</reference>
<evidence type="ECO:0000256" key="1">
    <source>
        <dbReference type="ARBA" id="ARBA00002649"/>
    </source>
</evidence>
<evidence type="ECO:0000256" key="3">
    <source>
        <dbReference type="ARBA" id="ARBA00012141"/>
    </source>
</evidence>
<keyword evidence="5 10" id="KW-0489">Methyltransferase</keyword>
<dbReference type="PANTHER" id="PTHR43542">
    <property type="entry name" value="METHYLTRANSFERASE"/>
    <property type="match status" value="1"/>
</dbReference>
<evidence type="ECO:0000256" key="9">
    <source>
        <dbReference type="ARBA" id="ARBA00048326"/>
    </source>
</evidence>
<evidence type="ECO:0000313" key="10">
    <source>
        <dbReference type="EMBL" id="NEX19259.1"/>
    </source>
</evidence>
<keyword evidence="11" id="KW-1185">Reference proteome</keyword>
<comment type="similarity">
    <text evidence="2">Belongs to the methyltransferase superfamily. RsmD family.</text>
</comment>
<dbReference type="PANTHER" id="PTHR43542:SF1">
    <property type="entry name" value="METHYLTRANSFERASE"/>
    <property type="match status" value="1"/>
</dbReference>
<dbReference type="PROSITE" id="PS00092">
    <property type="entry name" value="N6_MTASE"/>
    <property type="match status" value="1"/>
</dbReference>
<comment type="function">
    <text evidence="1">Specifically methylates the guanine in position 966 of 16S rRNA in the assembled 30S particle.</text>
</comment>
<evidence type="ECO:0000256" key="8">
    <source>
        <dbReference type="ARBA" id="ARBA00033371"/>
    </source>
</evidence>
<comment type="catalytic activity">
    <reaction evidence="9">
        <text>guanosine(966) in 16S rRNA + S-adenosyl-L-methionine = N(2)-methylguanosine(966) in 16S rRNA + S-adenosyl-L-homocysteine + H(+)</text>
        <dbReference type="Rhea" id="RHEA:23548"/>
        <dbReference type="Rhea" id="RHEA-COMP:10211"/>
        <dbReference type="Rhea" id="RHEA-COMP:10212"/>
        <dbReference type="ChEBI" id="CHEBI:15378"/>
        <dbReference type="ChEBI" id="CHEBI:57856"/>
        <dbReference type="ChEBI" id="CHEBI:59789"/>
        <dbReference type="ChEBI" id="CHEBI:74269"/>
        <dbReference type="ChEBI" id="CHEBI:74481"/>
        <dbReference type="EC" id="2.1.1.171"/>
    </reaction>
</comment>
<evidence type="ECO:0000313" key="11">
    <source>
        <dbReference type="Proteomes" id="UP000471640"/>
    </source>
</evidence>
<keyword evidence="6 10" id="KW-0808">Transferase</keyword>
<reference evidence="11" key="1">
    <citation type="journal article" date="2020" name="Microbiol. Resour. Announc.">
        <title>Draft Genome Sequences of Thiorhodococcus mannitoliphagus and Thiorhodococcus minor, Purple Sulfur Photosynthetic Bacteria in the Gammaproteobacterial Family Chromatiaceae.</title>
        <authorList>
            <person name="Aviles F.A."/>
            <person name="Meyer T.E."/>
            <person name="Kyndt J.A."/>
        </authorList>
    </citation>
    <scope>NUCLEOTIDE SEQUENCE [LARGE SCALE GENOMIC DNA]</scope>
    <source>
        <strain evidence="11">DSM 18266</strain>
    </source>
</reference>
<gene>
    <name evidence="10" type="primary">rsmD</name>
    <name evidence="10" type="ORF">G3480_02845</name>
</gene>
<comment type="caution">
    <text evidence="10">The sequence shown here is derived from an EMBL/GenBank/DDBJ whole genome shotgun (WGS) entry which is preliminary data.</text>
</comment>
<dbReference type="NCBIfam" id="TIGR00095">
    <property type="entry name" value="16S rRNA (guanine(966)-N(2))-methyltransferase RsmD"/>
    <property type="match status" value="1"/>
</dbReference>
<protein>
    <recommendedName>
        <fullName evidence="4">Ribosomal RNA small subunit methyltransferase D</fullName>
        <ecNumber evidence="3">2.1.1.171</ecNumber>
    </recommendedName>
    <alternativeName>
        <fullName evidence="7">16S rRNA m2G966 methyltransferase</fullName>
    </alternativeName>
    <alternativeName>
        <fullName evidence="8">rRNA (guanine-N(2)-)-methyltransferase</fullName>
    </alternativeName>
</protein>
<evidence type="ECO:0000256" key="2">
    <source>
        <dbReference type="ARBA" id="ARBA00005269"/>
    </source>
</evidence>
<dbReference type="Gene3D" id="3.40.50.150">
    <property type="entry name" value="Vaccinia Virus protein VP39"/>
    <property type="match status" value="1"/>
</dbReference>
<dbReference type="Pfam" id="PF03602">
    <property type="entry name" value="Cons_hypoth95"/>
    <property type="match status" value="1"/>
</dbReference>
<evidence type="ECO:0000256" key="5">
    <source>
        <dbReference type="ARBA" id="ARBA00022603"/>
    </source>
</evidence>
<proteinExistence type="inferred from homology"/>
<evidence type="ECO:0000256" key="6">
    <source>
        <dbReference type="ARBA" id="ARBA00022679"/>
    </source>
</evidence>
<dbReference type="CDD" id="cd02440">
    <property type="entry name" value="AdoMet_MTases"/>
    <property type="match status" value="1"/>
</dbReference>
<dbReference type="Proteomes" id="UP000471640">
    <property type="component" value="Unassembled WGS sequence"/>
</dbReference>
<dbReference type="SUPFAM" id="SSF53335">
    <property type="entry name" value="S-adenosyl-L-methionine-dependent methyltransferases"/>
    <property type="match status" value="1"/>
</dbReference>
<dbReference type="GO" id="GO:0052913">
    <property type="term" value="F:16S rRNA (guanine(966)-N(2))-methyltransferase activity"/>
    <property type="evidence" value="ECO:0007669"/>
    <property type="project" value="UniProtKB-EC"/>
</dbReference>
<dbReference type="EMBL" id="JAAIJR010000006">
    <property type="protein sequence ID" value="NEX19259.1"/>
    <property type="molecule type" value="Genomic_DNA"/>
</dbReference>
<dbReference type="InterPro" id="IPR029063">
    <property type="entry name" value="SAM-dependent_MTases_sf"/>
</dbReference>
<evidence type="ECO:0000256" key="7">
    <source>
        <dbReference type="ARBA" id="ARBA00031268"/>
    </source>
</evidence>
<sequence>MPSRAGSTRTVSPLSPWVATPRKCPRSVARTSQLRIVGGRYRGRRLPVPDHPGLRPTADRTRETLFNWLTPVVAGARCLDAFAGSGALGLEAASRGAAEVVMLERAAGVLRQLQVNVRTLGATGISLHQVDALNWLSAPAAEPFDIVFLDPPFAEDLLGTAVDLLASQGWVAPGSRVYLEAPSQAQFPAMPAGWEAIREKIAGQVRYGLAVVTESDGAGEVARESDSG</sequence>
<dbReference type="AlphaFoldDB" id="A0A6P1DMV3"/>
<name>A0A6P1DMV3_9GAMM</name>
<dbReference type="EC" id="2.1.1.171" evidence="3"/>
<evidence type="ECO:0000256" key="4">
    <source>
        <dbReference type="ARBA" id="ARBA00013682"/>
    </source>
</evidence>
<dbReference type="GO" id="GO:0003676">
    <property type="term" value="F:nucleic acid binding"/>
    <property type="evidence" value="ECO:0007669"/>
    <property type="project" value="InterPro"/>
</dbReference>
<dbReference type="InterPro" id="IPR004398">
    <property type="entry name" value="RNA_MeTrfase_RsmD"/>
</dbReference>
<dbReference type="InterPro" id="IPR002052">
    <property type="entry name" value="DNA_methylase_N6_adenine_CS"/>
</dbReference>